<dbReference type="GO" id="GO:0004016">
    <property type="term" value="F:adenylate cyclase activity"/>
    <property type="evidence" value="ECO:0007669"/>
    <property type="project" value="UniProtKB-ARBA"/>
</dbReference>
<evidence type="ECO:0000256" key="1">
    <source>
        <dbReference type="ARBA" id="ARBA00022741"/>
    </source>
</evidence>
<dbReference type="Proteomes" id="UP000467006">
    <property type="component" value="Chromosome"/>
</dbReference>
<dbReference type="PANTHER" id="PTHR16305:SF28">
    <property type="entry name" value="GUANYLATE CYCLASE DOMAIN-CONTAINING PROTEIN"/>
    <property type="match status" value="1"/>
</dbReference>
<gene>
    <name evidence="3" type="ORF">MDUV_07300</name>
</gene>
<keyword evidence="2" id="KW-0067">ATP-binding</keyword>
<dbReference type="GO" id="GO:0009190">
    <property type="term" value="P:cyclic nucleotide biosynthetic process"/>
    <property type="evidence" value="ECO:0007669"/>
    <property type="project" value="InterPro"/>
</dbReference>
<dbReference type="GO" id="GO:0005524">
    <property type="term" value="F:ATP binding"/>
    <property type="evidence" value="ECO:0007669"/>
    <property type="project" value="UniProtKB-KW"/>
</dbReference>
<dbReference type="Pfam" id="PF00211">
    <property type="entry name" value="Guanylate_cyc"/>
    <property type="match status" value="1"/>
</dbReference>
<dbReference type="OrthoDB" id="5476461at2"/>
<dbReference type="Pfam" id="PF13191">
    <property type="entry name" value="AAA_16"/>
    <property type="match status" value="1"/>
</dbReference>
<reference evidence="3 4" key="1">
    <citation type="journal article" date="2019" name="Emerg. Microbes Infect.">
        <title>Comprehensive subspecies identification of 175 nontuberculous mycobacteria species based on 7547 genomic profiles.</title>
        <authorList>
            <person name="Matsumoto Y."/>
            <person name="Kinjo T."/>
            <person name="Motooka D."/>
            <person name="Nabeya D."/>
            <person name="Jung N."/>
            <person name="Uechi K."/>
            <person name="Horii T."/>
            <person name="Iida T."/>
            <person name="Fujita J."/>
            <person name="Nakamura S."/>
        </authorList>
    </citation>
    <scope>NUCLEOTIDE SEQUENCE [LARGE SCALE GENOMIC DNA]</scope>
    <source>
        <strain evidence="3 4">JCM 6396</strain>
    </source>
</reference>
<name>A0A7I7JVN0_9MYCO</name>
<protein>
    <submittedName>
        <fullName evidence="3">Cyclase</fullName>
    </submittedName>
</protein>
<dbReference type="CDD" id="cd07302">
    <property type="entry name" value="CHD"/>
    <property type="match status" value="1"/>
</dbReference>
<proteinExistence type="predicted"/>
<dbReference type="PROSITE" id="PS50125">
    <property type="entry name" value="GUANYLATE_CYCLASE_2"/>
    <property type="match status" value="1"/>
</dbReference>
<sequence>MSVRCGSCGTLSRARAKFCDECGSALDTSDEPAEFKYVTVLFADVVRSMDIADALELERYREVMGELVTRSAVAVQRYGGGQVDYTGDGVMAVFGAPIAMEDHAFHACMAALEVQREVAALAADVERRDGVSLRLRVGLNSGQVIAGDIGSAPLGYTTTGRTVGFAQRMESAAPPGGVMISESTARLVERVTVLSEPEWVTVKGAGSPVCAYRLLGISGRHPQTVMEANIVGRRWELALLDTMIDRAVSGRGGVVNLIGAPGIGKSRVAREAAASAAARGVEVFWSYCESHTVDVPFHAVAELLRASSGVADTEGDIARRRLRDAVPPDADPQDLLLLEDLLGIADPGVPRPQIDPEARRRRLTGLINTASLARTKPAVYIVEDAQWIDAVSESMFADFLAVVPHIPAVVLITSRPEYSGSLSVRTDAQHVALGPLEDSDVATLVTELLGSDPSVAGLAATIAERAAGNPFFVEEMVRELAQTHVLTGERGSYRVLTSTDDVSVPVTVQAAIEARIDRLSAPAKRTLSAAAVVGARFREDVLVALGIEPDLDELRRVDLIDQIRFTPSAEFAFRHPLIRAVAYESQLKADRAGWHRRVAAAVEEAAGNAADENAALIAEHLQAAGDGPMAYLWHMRAATWAASRDLGAARASWERARRIADELPEQEADTLSTRIAPRMMLCATEWQAIRESRGRFEELRELCAQAGDKFSLAVGMTGPLTHMLYTGRSVDGAPLATEQLALLESIGEPSATVGLMLVPICIWFDVGDFGQILRWSQTAVDLAGDDHTLGSGFGFESPLAGVLAWRAVALWWLGRPGWRECRETAIDIARRSGPTTFAAAVTWTAAGLYYGVLSTDDATLELIEEAAVRAAEGSSNVGITLITFTLGVALLNRNDAESRARGLHVMVQAREMFLDAAAPFLVTVADLWTAREQFRTGDVDRSLETMRRSVDDLRRAGRIYYGLRGAAFFVQSLLERGHADDVDEARRVTETWASCVDENEAIPRITLVRLRALLARAEGDEQNVRDLLARYRTEAQSLGLDSQPAWIADMA</sequence>
<accession>A0A7I7JVN0</accession>
<evidence type="ECO:0000313" key="3">
    <source>
        <dbReference type="EMBL" id="BBX15870.1"/>
    </source>
</evidence>
<dbReference type="InterPro" id="IPR027417">
    <property type="entry name" value="P-loop_NTPase"/>
</dbReference>
<evidence type="ECO:0000256" key="2">
    <source>
        <dbReference type="ARBA" id="ARBA00022840"/>
    </source>
</evidence>
<dbReference type="InterPro" id="IPR041664">
    <property type="entry name" value="AAA_16"/>
</dbReference>
<dbReference type="PANTHER" id="PTHR16305">
    <property type="entry name" value="TESTICULAR SOLUBLE ADENYLYL CYCLASE"/>
    <property type="match status" value="1"/>
</dbReference>
<dbReference type="InterPro" id="IPR029787">
    <property type="entry name" value="Nucleotide_cyclase"/>
</dbReference>
<dbReference type="KEGG" id="mdu:MDUV_07300"/>
<dbReference type="EMBL" id="AP022563">
    <property type="protein sequence ID" value="BBX15870.1"/>
    <property type="molecule type" value="Genomic_DNA"/>
</dbReference>
<dbReference type="GO" id="GO:0005737">
    <property type="term" value="C:cytoplasm"/>
    <property type="evidence" value="ECO:0007669"/>
    <property type="project" value="TreeGrafter"/>
</dbReference>
<dbReference type="RefSeq" id="WP_098003554.1">
    <property type="nucleotide sequence ID" value="NZ_AP022563.1"/>
</dbReference>
<keyword evidence="4" id="KW-1185">Reference proteome</keyword>
<organism evidence="3 4">
    <name type="scientific">Mycolicibacterium duvalii</name>
    <dbReference type="NCBI Taxonomy" id="39688"/>
    <lineage>
        <taxon>Bacteria</taxon>
        <taxon>Bacillati</taxon>
        <taxon>Actinomycetota</taxon>
        <taxon>Actinomycetes</taxon>
        <taxon>Mycobacteriales</taxon>
        <taxon>Mycobacteriaceae</taxon>
        <taxon>Mycolicibacterium</taxon>
    </lineage>
</organism>
<dbReference type="SUPFAM" id="SSF55073">
    <property type="entry name" value="Nucleotide cyclase"/>
    <property type="match status" value="1"/>
</dbReference>
<dbReference type="SMART" id="SM00044">
    <property type="entry name" value="CYCc"/>
    <property type="match status" value="1"/>
</dbReference>
<dbReference type="Gene3D" id="3.40.50.300">
    <property type="entry name" value="P-loop containing nucleotide triphosphate hydrolases"/>
    <property type="match status" value="1"/>
</dbReference>
<dbReference type="Gene3D" id="3.30.70.1230">
    <property type="entry name" value="Nucleotide cyclase"/>
    <property type="match status" value="1"/>
</dbReference>
<dbReference type="SUPFAM" id="SSF52540">
    <property type="entry name" value="P-loop containing nucleoside triphosphate hydrolases"/>
    <property type="match status" value="1"/>
</dbReference>
<dbReference type="GO" id="GO:0035556">
    <property type="term" value="P:intracellular signal transduction"/>
    <property type="evidence" value="ECO:0007669"/>
    <property type="project" value="InterPro"/>
</dbReference>
<dbReference type="InterPro" id="IPR001054">
    <property type="entry name" value="A/G_cyclase"/>
</dbReference>
<dbReference type="AlphaFoldDB" id="A0A7I7JVN0"/>
<keyword evidence="1" id="KW-0547">Nucleotide-binding</keyword>
<evidence type="ECO:0000313" key="4">
    <source>
        <dbReference type="Proteomes" id="UP000467006"/>
    </source>
</evidence>